<organism evidence="2 3">
    <name type="scientific">Desulfuribacillus stibiiarsenatis</name>
    <dbReference type="NCBI Taxonomy" id="1390249"/>
    <lineage>
        <taxon>Bacteria</taxon>
        <taxon>Bacillati</taxon>
        <taxon>Bacillota</taxon>
        <taxon>Desulfuribacillia</taxon>
        <taxon>Desulfuribacillales</taxon>
        <taxon>Desulfuribacillaceae</taxon>
        <taxon>Desulfuribacillus</taxon>
    </lineage>
</organism>
<keyword evidence="1" id="KW-0472">Membrane</keyword>
<evidence type="ECO:0000313" key="3">
    <source>
        <dbReference type="Proteomes" id="UP000095255"/>
    </source>
</evidence>
<dbReference type="STRING" id="1390249.BHU72_05530"/>
<keyword evidence="1" id="KW-0812">Transmembrane</keyword>
<dbReference type="EMBL" id="MJAT01000033">
    <property type="protein sequence ID" value="OEH85072.1"/>
    <property type="molecule type" value="Genomic_DNA"/>
</dbReference>
<dbReference type="Proteomes" id="UP000095255">
    <property type="component" value="Unassembled WGS sequence"/>
</dbReference>
<dbReference type="AlphaFoldDB" id="A0A1E5L4K3"/>
<evidence type="ECO:0008006" key="4">
    <source>
        <dbReference type="Google" id="ProtNLM"/>
    </source>
</evidence>
<keyword evidence="1" id="KW-1133">Transmembrane helix</keyword>
<name>A0A1E5L4K3_9FIRM</name>
<dbReference type="Pfam" id="PF11193">
    <property type="entry name" value="DUF2812"/>
    <property type="match status" value="1"/>
</dbReference>
<sequence>MKLIVRKLFINFEKEEKWLNQMAAKGLFLIDYSFGRYVFDKGLPGEYSYRIELLDQLPSSVESRAYLEFMESAGVECVATYFRWVYFRKSSKEGPFDLYSDYDSKIKHYKKVATFTAIAGFLNLFVALSNTHVALGSIGEGNGVVLLALTSLNWLIVVLLAPMIYSFIRTIRHLKREKQLYE</sequence>
<reference evidence="2 3" key="1">
    <citation type="submission" date="2016-09" db="EMBL/GenBank/DDBJ databases">
        <title>Desulfuribacillus arsenicus sp. nov., an obligately anaerobic, dissimilatory arsenic- and antimonate-reducing bacterium isolated from anoxic sediments.</title>
        <authorList>
            <person name="Abin C.A."/>
            <person name="Hollibaugh J.T."/>
        </authorList>
    </citation>
    <scope>NUCLEOTIDE SEQUENCE [LARGE SCALE GENOMIC DNA]</scope>
    <source>
        <strain evidence="2 3">MLFW-2</strain>
    </source>
</reference>
<keyword evidence="3" id="KW-1185">Reference proteome</keyword>
<comment type="caution">
    <text evidence="2">The sequence shown here is derived from an EMBL/GenBank/DDBJ whole genome shotgun (WGS) entry which is preliminary data.</text>
</comment>
<evidence type="ECO:0000313" key="2">
    <source>
        <dbReference type="EMBL" id="OEH85072.1"/>
    </source>
</evidence>
<evidence type="ECO:0000256" key="1">
    <source>
        <dbReference type="SAM" id="Phobius"/>
    </source>
</evidence>
<dbReference type="OrthoDB" id="8757095at2"/>
<feature type="transmembrane region" description="Helical" evidence="1">
    <location>
        <begin position="112"/>
        <end position="133"/>
    </location>
</feature>
<feature type="transmembrane region" description="Helical" evidence="1">
    <location>
        <begin position="145"/>
        <end position="168"/>
    </location>
</feature>
<dbReference type="RefSeq" id="WP_069702399.1">
    <property type="nucleotide sequence ID" value="NZ_MJAT01000033.1"/>
</dbReference>
<proteinExistence type="predicted"/>
<dbReference type="InterPro" id="IPR021359">
    <property type="entry name" value="DUF2812"/>
</dbReference>
<gene>
    <name evidence="2" type="ORF">BHU72_05530</name>
</gene>
<accession>A0A1E5L4K3</accession>
<protein>
    <recommendedName>
        <fullName evidence="4">DUF2812 domain-containing protein</fullName>
    </recommendedName>
</protein>